<proteinExistence type="predicted"/>
<feature type="compositionally biased region" description="Polar residues" evidence="1">
    <location>
        <begin position="57"/>
        <end position="78"/>
    </location>
</feature>
<feature type="compositionally biased region" description="Basic and acidic residues" evidence="1">
    <location>
        <begin position="88"/>
        <end position="99"/>
    </location>
</feature>
<dbReference type="SUPFAM" id="SSF103642">
    <property type="entry name" value="Sec-C motif"/>
    <property type="match status" value="1"/>
</dbReference>
<feature type="non-terminal residue" evidence="3">
    <location>
        <position position="137"/>
    </location>
</feature>
<reference evidence="3" key="1">
    <citation type="submission" date="2018-05" db="EMBL/GenBank/DDBJ databases">
        <authorList>
            <person name="Lanie J.A."/>
            <person name="Ng W.-L."/>
            <person name="Kazmierczak K.M."/>
            <person name="Andrzejewski T.M."/>
            <person name="Davidsen T.M."/>
            <person name="Wayne K.J."/>
            <person name="Tettelin H."/>
            <person name="Glass J.I."/>
            <person name="Rusch D."/>
            <person name="Podicherti R."/>
            <person name="Tsui H.-C.T."/>
            <person name="Winkler M.E."/>
        </authorList>
    </citation>
    <scope>NUCLEOTIDE SEQUENCE</scope>
</reference>
<evidence type="ECO:0000256" key="2">
    <source>
        <dbReference type="SAM" id="Phobius"/>
    </source>
</evidence>
<dbReference type="Pfam" id="PF02810">
    <property type="entry name" value="SEC-C"/>
    <property type="match status" value="1"/>
</dbReference>
<dbReference type="InterPro" id="IPR004027">
    <property type="entry name" value="SEC_C_motif"/>
</dbReference>
<protein>
    <recommendedName>
        <fullName evidence="4">SEC-C domain-containing protein</fullName>
    </recommendedName>
</protein>
<evidence type="ECO:0000256" key="1">
    <source>
        <dbReference type="SAM" id="MobiDB-lite"/>
    </source>
</evidence>
<feature type="compositionally biased region" description="Polar residues" evidence="1">
    <location>
        <begin position="105"/>
        <end position="119"/>
    </location>
</feature>
<evidence type="ECO:0000313" key="3">
    <source>
        <dbReference type="EMBL" id="SVB11793.1"/>
    </source>
</evidence>
<keyword evidence="2" id="KW-1133">Transmembrane helix</keyword>
<name>A0A382BEW5_9ZZZZ</name>
<dbReference type="Gene3D" id="3.10.450.50">
    <property type="match status" value="1"/>
</dbReference>
<dbReference type="EMBL" id="UINC01029302">
    <property type="protein sequence ID" value="SVB11793.1"/>
    <property type="molecule type" value="Genomic_DNA"/>
</dbReference>
<accession>A0A382BEW5</accession>
<keyword evidence="2" id="KW-0472">Membrane</keyword>
<sequence length="137" mass="15506">MNKKLGRNDSCHCGSGKKYKVCHGQFNDESYHRWIIVIVLVLIIFWFFFYESGPSFTAKNSSPNSLIPQTSNRLSQPPETAPPGKVWSPEHGHWHDVADKIPPSGTRNQILNKPQTQPTGEAPPGKVWSPEHGHWHD</sequence>
<keyword evidence="2" id="KW-0812">Transmembrane</keyword>
<feature type="region of interest" description="Disordered" evidence="1">
    <location>
        <begin position="57"/>
        <end position="137"/>
    </location>
</feature>
<evidence type="ECO:0008006" key="4">
    <source>
        <dbReference type="Google" id="ProtNLM"/>
    </source>
</evidence>
<organism evidence="3">
    <name type="scientific">marine metagenome</name>
    <dbReference type="NCBI Taxonomy" id="408172"/>
    <lineage>
        <taxon>unclassified sequences</taxon>
        <taxon>metagenomes</taxon>
        <taxon>ecological metagenomes</taxon>
    </lineage>
</organism>
<feature type="transmembrane region" description="Helical" evidence="2">
    <location>
        <begin position="31"/>
        <end position="50"/>
    </location>
</feature>
<gene>
    <name evidence="3" type="ORF">METZ01_LOCUS164647</name>
</gene>
<dbReference type="AlphaFoldDB" id="A0A382BEW5"/>